<dbReference type="EMBL" id="CH408033">
    <property type="protein sequence ID" value="EAQ86353.1"/>
    <property type="molecule type" value="Genomic_DNA"/>
</dbReference>
<dbReference type="HOGENOM" id="CLU_000288_81_2_1"/>
<dbReference type="PROSITE" id="PS50011">
    <property type="entry name" value="PROTEIN_KINASE_DOM"/>
    <property type="match status" value="1"/>
</dbReference>
<gene>
    <name evidence="5" type="ORF">CHGG_07606</name>
</gene>
<dbReference type="GeneID" id="4394210"/>
<dbReference type="PANTHER" id="PTHR24055">
    <property type="entry name" value="MITOGEN-ACTIVATED PROTEIN KINASE"/>
    <property type="match status" value="1"/>
</dbReference>
<keyword evidence="1" id="KW-0418">Kinase</keyword>
<keyword evidence="1" id="KW-0808">Transferase</keyword>
<dbReference type="VEuPathDB" id="FungiDB:CHGG_07606"/>
<dbReference type="GO" id="GO:0005524">
    <property type="term" value="F:ATP binding"/>
    <property type="evidence" value="ECO:0007669"/>
    <property type="project" value="UniProtKB-KW"/>
</dbReference>
<dbReference type="InParanoid" id="Q2GWP8"/>
<dbReference type="AlphaFoldDB" id="Q2GWP8"/>
<dbReference type="Gene3D" id="1.10.510.10">
    <property type="entry name" value="Transferase(Phosphotransferase) domain 1"/>
    <property type="match status" value="1"/>
</dbReference>
<organism evidence="5 6">
    <name type="scientific">Chaetomium globosum (strain ATCC 6205 / CBS 148.51 / DSM 1962 / NBRC 6347 / NRRL 1970)</name>
    <name type="common">Soil fungus</name>
    <dbReference type="NCBI Taxonomy" id="306901"/>
    <lineage>
        <taxon>Eukaryota</taxon>
        <taxon>Fungi</taxon>
        <taxon>Dikarya</taxon>
        <taxon>Ascomycota</taxon>
        <taxon>Pezizomycotina</taxon>
        <taxon>Sordariomycetes</taxon>
        <taxon>Sordariomycetidae</taxon>
        <taxon>Sordariales</taxon>
        <taxon>Chaetomiaceae</taxon>
        <taxon>Chaetomium</taxon>
    </lineage>
</organism>
<dbReference type="eggNOG" id="KOG1290">
    <property type="taxonomic scope" value="Eukaryota"/>
</dbReference>
<feature type="domain" description="Protein kinase" evidence="4">
    <location>
        <begin position="1"/>
        <end position="236"/>
    </location>
</feature>
<evidence type="ECO:0000256" key="2">
    <source>
        <dbReference type="ARBA" id="ARBA00022741"/>
    </source>
</evidence>
<dbReference type="SUPFAM" id="SSF56112">
    <property type="entry name" value="Protein kinase-like (PK-like)"/>
    <property type="match status" value="1"/>
</dbReference>
<dbReference type="InterPro" id="IPR050117">
    <property type="entry name" value="MAPK"/>
</dbReference>
<dbReference type="OrthoDB" id="5979581at2759"/>
<dbReference type="InterPro" id="IPR000719">
    <property type="entry name" value="Prot_kinase_dom"/>
</dbReference>
<evidence type="ECO:0000313" key="5">
    <source>
        <dbReference type="EMBL" id="EAQ86353.1"/>
    </source>
</evidence>
<dbReference type="OMA" id="TEREIWF"/>
<evidence type="ECO:0000259" key="4">
    <source>
        <dbReference type="PROSITE" id="PS50011"/>
    </source>
</evidence>
<dbReference type="Pfam" id="PF00069">
    <property type="entry name" value="Pkinase"/>
    <property type="match status" value="1"/>
</dbReference>
<dbReference type="GO" id="GO:0004674">
    <property type="term" value="F:protein serine/threonine kinase activity"/>
    <property type="evidence" value="ECO:0007669"/>
    <property type="project" value="UniProtKB-KW"/>
</dbReference>
<evidence type="ECO:0000256" key="1">
    <source>
        <dbReference type="ARBA" id="ARBA00022527"/>
    </source>
</evidence>
<accession>Q2GWP8</accession>
<keyword evidence="6" id="KW-1185">Reference proteome</keyword>
<keyword evidence="1" id="KW-0723">Serine/threonine-protein kinase</keyword>
<reference evidence="6" key="1">
    <citation type="journal article" date="2015" name="Genome Announc.">
        <title>Draft genome sequence of the cellulolytic fungus Chaetomium globosum.</title>
        <authorList>
            <person name="Cuomo C.A."/>
            <person name="Untereiner W.A."/>
            <person name="Ma L.-J."/>
            <person name="Grabherr M."/>
            <person name="Birren B.W."/>
        </authorList>
    </citation>
    <scope>NUCLEOTIDE SEQUENCE [LARGE SCALE GENOMIC DNA]</scope>
    <source>
        <strain evidence="6">ATCC 6205 / CBS 148.51 / DSM 1962 / NBRC 6347 / NRRL 1970</strain>
    </source>
</reference>
<dbReference type="InterPro" id="IPR011009">
    <property type="entry name" value="Kinase-like_dom_sf"/>
</dbReference>
<evidence type="ECO:0000256" key="3">
    <source>
        <dbReference type="ARBA" id="ARBA00022840"/>
    </source>
</evidence>
<protein>
    <recommendedName>
        <fullName evidence="4">Protein kinase domain-containing protein</fullName>
    </recommendedName>
</protein>
<evidence type="ECO:0000313" key="6">
    <source>
        <dbReference type="Proteomes" id="UP000001056"/>
    </source>
</evidence>
<dbReference type="RefSeq" id="XP_001225262.1">
    <property type="nucleotide sequence ID" value="XM_001225261.1"/>
</dbReference>
<keyword evidence="3" id="KW-0067">ATP-binding</keyword>
<dbReference type="Proteomes" id="UP000001056">
    <property type="component" value="Unassembled WGS sequence"/>
</dbReference>
<sequence length="249" mass="28372">MSKDWFMALPSSLDGLTEGELYSKYGAPEPEAVVRSDGEPLGPGVPSQAVPPVWLGDSPEIIGLSEASLLLSDFGVAFRPAAEVRFQSYTPLEIRPPEARFEPENALSFASDIWSAGCTIWAMLAHRSLFDVLLATDDDVAAQWVDVLGPLPAEWWEKWEARSKYFDNANQPVEGRWAWSFDQKFEEWVQGLRRKKGMTTVEDREKAVFLAMLRRMLAFRPEDRPSAKEVLETEWMREWALPEYERTAR</sequence>
<proteinExistence type="predicted"/>
<keyword evidence="2" id="KW-0547">Nucleotide-binding</keyword>
<name>Q2GWP8_CHAGB</name>